<keyword evidence="2" id="KW-1185">Reference proteome</keyword>
<protein>
    <submittedName>
        <fullName evidence="3">Uncharacterized protein</fullName>
    </submittedName>
</protein>
<reference evidence="3" key="1">
    <citation type="submission" date="2022-11" db="UniProtKB">
        <authorList>
            <consortium name="WormBaseParasite"/>
        </authorList>
    </citation>
    <scope>IDENTIFICATION</scope>
</reference>
<feature type="chain" id="PRO_5036908109" evidence="1">
    <location>
        <begin position="25"/>
        <end position="85"/>
    </location>
</feature>
<organism evidence="2 3">
    <name type="scientific">Acrobeloides nanus</name>
    <dbReference type="NCBI Taxonomy" id="290746"/>
    <lineage>
        <taxon>Eukaryota</taxon>
        <taxon>Metazoa</taxon>
        <taxon>Ecdysozoa</taxon>
        <taxon>Nematoda</taxon>
        <taxon>Chromadorea</taxon>
        <taxon>Rhabditida</taxon>
        <taxon>Tylenchina</taxon>
        <taxon>Cephalobomorpha</taxon>
        <taxon>Cephaloboidea</taxon>
        <taxon>Cephalobidae</taxon>
        <taxon>Acrobeloides</taxon>
    </lineage>
</organism>
<evidence type="ECO:0000313" key="2">
    <source>
        <dbReference type="Proteomes" id="UP000887540"/>
    </source>
</evidence>
<keyword evidence="1" id="KW-0732">Signal</keyword>
<accession>A0A914CMN1</accession>
<evidence type="ECO:0000313" key="3">
    <source>
        <dbReference type="WBParaSite" id="ACRNAN_scaffold12295.g19210.t1"/>
    </source>
</evidence>
<sequence length="85" mass="9429">MLMKNDMLLLCVFCIFSIIDISYAARLDLGGSDWTFRSALPPPSSCPNEYNNTDIQGNDLVAFDGQFSDCCGFCERTAGCKSYSY</sequence>
<proteinExistence type="predicted"/>
<dbReference type="Proteomes" id="UP000887540">
    <property type="component" value="Unplaced"/>
</dbReference>
<feature type="signal peptide" evidence="1">
    <location>
        <begin position="1"/>
        <end position="24"/>
    </location>
</feature>
<evidence type="ECO:0000256" key="1">
    <source>
        <dbReference type="SAM" id="SignalP"/>
    </source>
</evidence>
<name>A0A914CMN1_9BILA</name>
<dbReference type="AlphaFoldDB" id="A0A914CMN1"/>
<dbReference type="WBParaSite" id="ACRNAN_scaffold12295.g19210.t1">
    <property type="protein sequence ID" value="ACRNAN_scaffold12295.g19210.t1"/>
    <property type="gene ID" value="ACRNAN_scaffold12295.g19210"/>
</dbReference>